<evidence type="ECO:0000259" key="1">
    <source>
        <dbReference type="Pfam" id="PF03435"/>
    </source>
</evidence>
<dbReference type="GO" id="GO:0005886">
    <property type="term" value="C:plasma membrane"/>
    <property type="evidence" value="ECO:0007669"/>
    <property type="project" value="TreeGrafter"/>
</dbReference>
<dbReference type="AlphaFoldDB" id="A0A6J7NIJ3"/>
<name>A0A6J7NIJ3_9ZZZZ</name>
<accession>A0A6J7NIJ3</accession>
<gene>
    <name evidence="2" type="ORF">UFOPK3914_01670</name>
</gene>
<feature type="domain" description="Saccharopine dehydrogenase NADP binding" evidence="1">
    <location>
        <begin position="12"/>
        <end position="137"/>
    </location>
</feature>
<protein>
    <submittedName>
        <fullName evidence="2">Unannotated protein</fullName>
    </submittedName>
</protein>
<dbReference type="Pfam" id="PF03435">
    <property type="entry name" value="Sacchrp_dh_NADP"/>
    <property type="match status" value="1"/>
</dbReference>
<reference evidence="2" key="1">
    <citation type="submission" date="2020-05" db="EMBL/GenBank/DDBJ databases">
        <authorList>
            <person name="Chiriac C."/>
            <person name="Salcher M."/>
            <person name="Ghai R."/>
            <person name="Kavagutti S V."/>
        </authorList>
    </citation>
    <scope>NUCLEOTIDE SEQUENCE</scope>
</reference>
<dbReference type="InterPro" id="IPR005097">
    <property type="entry name" value="Sacchrp_dh_NADP-bd"/>
</dbReference>
<dbReference type="Gene3D" id="3.40.50.720">
    <property type="entry name" value="NAD(P)-binding Rossmann-like Domain"/>
    <property type="match status" value="1"/>
</dbReference>
<proteinExistence type="predicted"/>
<dbReference type="InterPro" id="IPR051276">
    <property type="entry name" value="Saccharopine_DH-like_oxidrdct"/>
</dbReference>
<dbReference type="PANTHER" id="PTHR12286:SF5">
    <property type="entry name" value="SACCHAROPINE DEHYDROGENASE-LIKE OXIDOREDUCTASE"/>
    <property type="match status" value="1"/>
</dbReference>
<dbReference type="SUPFAM" id="SSF51735">
    <property type="entry name" value="NAD(P)-binding Rossmann-fold domains"/>
    <property type="match status" value="1"/>
</dbReference>
<sequence>MKHNADRPFDLIVFGATSFVGQILCRHLVERHGTTGTLKWAIAGRDAAKLDRVAQDTGAEVPRIVADASDRKALMELAESTRVVVSTVGPYALYGSELIAAVAAAGTDYCDLTGEPQWMRAMIDSHEAAASDSGARIVHACGFDSIPSDLGVWFTQQRSMELFDAPCDHVAMRVYSMKGGASGGTIASMMNLMEEAASDPDLRRMLADPYALAPQDMRSGVPQPELTGPAHDAASGQWIAPFVMAGVNTRVVQRTHALLGRPWGPEFRYEEAMVMGSGFAGGIKAAGLSAGILGGMGLAAVSPTRKLLNRFVLPQPGEGPSPKAQLEGFFELRFFGLTQNGRAVRTQLTGERDPGYGCTARMLGEAAVTLLDLDHEDVGGGFWTPATALGDRLIERLEAHAGLRFNLLL</sequence>
<evidence type="ECO:0000313" key="2">
    <source>
        <dbReference type="EMBL" id="CAB4992398.1"/>
    </source>
</evidence>
<dbReference type="GO" id="GO:0009247">
    <property type="term" value="P:glycolipid biosynthetic process"/>
    <property type="evidence" value="ECO:0007669"/>
    <property type="project" value="TreeGrafter"/>
</dbReference>
<organism evidence="2">
    <name type="scientific">freshwater metagenome</name>
    <dbReference type="NCBI Taxonomy" id="449393"/>
    <lineage>
        <taxon>unclassified sequences</taxon>
        <taxon>metagenomes</taxon>
        <taxon>ecological metagenomes</taxon>
    </lineage>
</organism>
<dbReference type="InterPro" id="IPR036291">
    <property type="entry name" value="NAD(P)-bd_dom_sf"/>
</dbReference>
<dbReference type="PANTHER" id="PTHR12286">
    <property type="entry name" value="SACCHAROPINE DEHYDROGENASE-LIKE OXIDOREDUCTASE"/>
    <property type="match status" value="1"/>
</dbReference>
<dbReference type="EMBL" id="CAFBOG010000193">
    <property type="protein sequence ID" value="CAB4992398.1"/>
    <property type="molecule type" value="Genomic_DNA"/>
</dbReference>